<reference evidence="1 2" key="1">
    <citation type="journal article" date="2013" name="Genome Announc.">
        <title>Draft Genome Sequence of Pseudomonas fluorescens LMG 5329, a White Line-Inducing Principle-Producing Bioindicator for the Mushroom Pathogen Pseudomonas tolaasii.</title>
        <authorList>
            <person name="Ghequire M.G."/>
            <person name="Rokni-Zadeh H."/>
            <person name="Zarrineh P."/>
            <person name="De Mot R."/>
        </authorList>
    </citation>
    <scope>NUCLEOTIDE SEQUENCE [LARGE SCALE GENOMIC DNA]</scope>
    <source>
        <strain evidence="1 2">LMG 5329</strain>
    </source>
</reference>
<dbReference type="RefSeq" id="WP_050572390.1">
    <property type="nucleotide sequence ID" value="NZ_ASGY01000037.1"/>
</dbReference>
<accession>A0A0A1Z7I8</accession>
<protein>
    <submittedName>
        <fullName evidence="1">Uncharacterized protein</fullName>
    </submittedName>
</protein>
<name>A0A0A1Z7I8_PSEFL</name>
<dbReference type="Proteomes" id="UP000030060">
    <property type="component" value="Unassembled WGS sequence"/>
</dbReference>
<evidence type="ECO:0000313" key="1">
    <source>
        <dbReference type="EMBL" id="KGE68991.1"/>
    </source>
</evidence>
<dbReference type="AlphaFoldDB" id="A0A0A1Z7I8"/>
<dbReference type="EMBL" id="ASGY01000037">
    <property type="protein sequence ID" value="KGE68991.1"/>
    <property type="molecule type" value="Genomic_DNA"/>
</dbReference>
<evidence type="ECO:0000313" key="2">
    <source>
        <dbReference type="Proteomes" id="UP000030060"/>
    </source>
</evidence>
<proteinExistence type="predicted"/>
<sequence length="264" mass="29583">MSEVERYWIEPSRLIQEGWHQDDTCVVKDWAYDLVVAERDALQQRLTAADEQIDLLTPCHTEQPEGKRERFEKWVMATKHPVYGFLDGRSLARGDDRTGYADEYVQGLWVAYLAFGAEQPAPVAVETVIHGSKLDEYDSVLDALDPESVCPYLSNGEVSELVSAVRTFQVGQITRAAPVAVVLPERSAQDYAIEHAEYMAKSADDVMAKFQAYGLALLAVDEGGDDGESELLENIDSARGDLQESLVELRSMVYEFRKRAAKSR</sequence>
<organism evidence="1 2">
    <name type="scientific">Pseudomonas fluorescens LMG 5329</name>
    <dbReference type="NCBI Taxonomy" id="1324332"/>
    <lineage>
        <taxon>Bacteria</taxon>
        <taxon>Pseudomonadati</taxon>
        <taxon>Pseudomonadota</taxon>
        <taxon>Gammaproteobacteria</taxon>
        <taxon>Pseudomonadales</taxon>
        <taxon>Pseudomonadaceae</taxon>
        <taxon>Pseudomonas</taxon>
    </lineage>
</organism>
<gene>
    <name evidence="1" type="ORF">K814_0105315</name>
</gene>
<comment type="caution">
    <text evidence="1">The sequence shown here is derived from an EMBL/GenBank/DDBJ whole genome shotgun (WGS) entry which is preliminary data.</text>
</comment>